<name>A0A814WBW8_9BILA</name>
<evidence type="ECO:0000313" key="3">
    <source>
        <dbReference type="EMBL" id="CAF1199266.1"/>
    </source>
</evidence>
<evidence type="ECO:0000313" key="4">
    <source>
        <dbReference type="EMBL" id="CAF3963909.1"/>
    </source>
</evidence>
<feature type="region of interest" description="Disordered" evidence="1">
    <location>
        <begin position="32"/>
        <end position="71"/>
    </location>
</feature>
<dbReference type="InterPro" id="IPR012816">
    <property type="entry name" value="NADAR"/>
</dbReference>
<dbReference type="EMBL" id="CAJOBC010008523">
    <property type="protein sequence ID" value="CAF3963909.1"/>
    <property type="molecule type" value="Genomic_DNA"/>
</dbReference>
<dbReference type="SUPFAM" id="SSF143990">
    <property type="entry name" value="YbiA-like"/>
    <property type="match status" value="1"/>
</dbReference>
<dbReference type="InterPro" id="IPR037238">
    <property type="entry name" value="YbiA-like_sf"/>
</dbReference>
<dbReference type="Proteomes" id="UP000681722">
    <property type="component" value="Unassembled WGS sequence"/>
</dbReference>
<sequence>MTLLGTGNRKLVEASPMDRIWGIGFSAKDATDNQKEQKKTYAKAANTKRKQQWNASSVIPRKPINAFGENQRRTSSTSVSIALSSSSTNRIFANLESRLESIQKLTAHIITNDFHTPGKALVAKLNITFTLRAT</sequence>
<dbReference type="OrthoDB" id="206452at2759"/>
<dbReference type="AlphaFoldDB" id="A0A814WBW8"/>
<dbReference type="EMBL" id="CAJNOQ010008522">
    <property type="protein sequence ID" value="CAF1199266.1"/>
    <property type="molecule type" value="Genomic_DNA"/>
</dbReference>
<protein>
    <recommendedName>
        <fullName evidence="2">NADAR domain-containing protein</fullName>
    </recommendedName>
</protein>
<feature type="domain" description="NADAR" evidence="2">
    <location>
        <begin position="2"/>
        <end position="37"/>
    </location>
</feature>
<dbReference type="Proteomes" id="UP000663829">
    <property type="component" value="Unassembled WGS sequence"/>
</dbReference>
<reference evidence="3" key="1">
    <citation type="submission" date="2021-02" db="EMBL/GenBank/DDBJ databases">
        <authorList>
            <person name="Nowell W R."/>
        </authorList>
    </citation>
    <scope>NUCLEOTIDE SEQUENCE</scope>
</reference>
<comment type="caution">
    <text evidence="3">The sequence shown here is derived from an EMBL/GenBank/DDBJ whole genome shotgun (WGS) entry which is preliminary data.</text>
</comment>
<evidence type="ECO:0000313" key="5">
    <source>
        <dbReference type="Proteomes" id="UP000663829"/>
    </source>
</evidence>
<evidence type="ECO:0000259" key="2">
    <source>
        <dbReference type="Pfam" id="PF08719"/>
    </source>
</evidence>
<gene>
    <name evidence="3" type="ORF">GPM918_LOCUS23634</name>
    <name evidence="4" type="ORF">SRO942_LOCUS23633</name>
</gene>
<accession>A0A814WBW8</accession>
<dbReference type="Gene3D" id="1.10.357.40">
    <property type="entry name" value="YbiA-like"/>
    <property type="match status" value="1"/>
</dbReference>
<proteinExistence type="predicted"/>
<evidence type="ECO:0000256" key="1">
    <source>
        <dbReference type="SAM" id="MobiDB-lite"/>
    </source>
</evidence>
<organism evidence="3 5">
    <name type="scientific">Didymodactylos carnosus</name>
    <dbReference type="NCBI Taxonomy" id="1234261"/>
    <lineage>
        <taxon>Eukaryota</taxon>
        <taxon>Metazoa</taxon>
        <taxon>Spiralia</taxon>
        <taxon>Gnathifera</taxon>
        <taxon>Rotifera</taxon>
        <taxon>Eurotatoria</taxon>
        <taxon>Bdelloidea</taxon>
        <taxon>Philodinida</taxon>
        <taxon>Philodinidae</taxon>
        <taxon>Didymodactylos</taxon>
    </lineage>
</organism>
<keyword evidence="5" id="KW-1185">Reference proteome</keyword>
<dbReference type="Pfam" id="PF08719">
    <property type="entry name" value="NADAR"/>
    <property type="match status" value="1"/>
</dbReference>